<sequence>MPTYTELRLADGTSVRFECVPGTGAPPAPAPEGAAAEPSAAPVPAPGGPPSGGVDDGPEGMGPSVPVARGGRRVAAFAVDTLRQTLRPLGPLLQEVHDAVLAAGRPPQEISVSFGLQVGQDLKLGIVGANGQAHMTVSATWQPQPDSGTDPRHGTDPQPDSGAPPQHGAPPQQGTSPGAAG</sequence>
<dbReference type="Proteomes" id="UP000319210">
    <property type="component" value="Unassembled WGS sequence"/>
</dbReference>
<name>A0A4Y3RA07_STRCI</name>
<evidence type="ECO:0000256" key="1">
    <source>
        <dbReference type="SAM" id="MobiDB-lite"/>
    </source>
</evidence>
<dbReference type="OrthoDB" id="3874259at2"/>
<evidence type="ECO:0000313" key="3">
    <source>
        <dbReference type="EMBL" id="GEB54294.1"/>
    </source>
</evidence>
<comment type="caution">
    <text evidence="3">The sequence shown here is derived from an EMBL/GenBank/DDBJ whole genome shotgun (WGS) entry which is preliminary data.</text>
</comment>
<evidence type="ECO:0000313" key="4">
    <source>
        <dbReference type="Proteomes" id="UP000319210"/>
    </source>
</evidence>
<accession>A0A4Y3RA07</accession>
<feature type="compositionally biased region" description="Low complexity" evidence="1">
    <location>
        <begin position="163"/>
        <end position="174"/>
    </location>
</feature>
<protein>
    <recommendedName>
        <fullName evidence="2">Trypsin-co-occurring domain-containing protein</fullName>
    </recommendedName>
</protein>
<feature type="compositionally biased region" description="Low complexity" evidence="1">
    <location>
        <begin position="31"/>
        <end position="40"/>
    </location>
</feature>
<organism evidence="3 4">
    <name type="scientific">Streptomyces cacaoi</name>
    <dbReference type="NCBI Taxonomy" id="1898"/>
    <lineage>
        <taxon>Bacteria</taxon>
        <taxon>Bacillati</taxon>
        <taxon>Actinomycetota</taxon>
        <taxon>Actinomycetes</taxon>
        <taxon>Kitasatosporales</taxon>
        <taxon>Streptomycetaceae</taxon>
        <taxon>Streptomyces</taxon>
    </lineage>
</organism>
<feature type="region of interest" description="Disordered" evidence="1">
    <location>
        <begin position="18"/>
        <end position="67"/>
    </location>
</feature>
<keyword evidence="4" id="KW-1185">Reference proteome</keyword>
<dbReference type="AlphaFoldDB" id="A0A4Y3RA07"/>
<dbReference type="EMBL" id="BJMM01000102">
    <property type="protein sequence ID" value="GEB54294.1"/>
    <property type="molecule type" value="Genomic_DNA"/>
</dbReference>
<feature type="domain" description="Trypsin-co-occurring" evidence="2">
    <location>
        <begin position="8"/>
        <end position="142"/>
    </location>
</feature>
<gene>
    <name evidence="3" type="ORF">SCA03_68450</name>
</gene>
<reference evidence="3 4" key="1">
    <citation type="submission" date="2019-06" db="EMBL/GenBank/DDBJ databases">
        <title>Whole genome shotgun sequence of Streptomyces cacaoi subsp. cacaoi NBRC 12748.</title>
        <authorList>
            <person name="Hosoyama A."/>
            <person name="Uohara A."/>
            <person name="Ohji S."/>
            <person name="Ichikawa N."/>
        </authorList>
    </citation>
    <scope>NUCLEOTIDE SEQUENCE [LARGE SCALE GENOMIC DNA]</scope>
    <source>
        <strain evidence="3 4">NBRC 12748</strain>
    </source>
</reference>
<evidence type="ECO:0000259" key="2">
    <source>
        <dbReference type="Pfam" id="PF19493"/>
    </source>
</evidence>
<dbReference type="RefSeq" id="WP_086815645.1">
    <property type="nucleotide sequence ID" value="NZ_BJMM01000102.1"/>
</dbReference>
<dbReference type="Pfam" id="PF19493">
    <property type="entry name" value="Trypco1"/>
    <property type="match status" value="1"/>
</dbReference>
<proteinExistence type="predicted"/>
<dbReference type="InterPro" id="IPR045794">
    <property type="entry name" value="Trypco1"/>
</dbReference>
<feature type="region of interest" description="Disordered" evidence="1">
    <location>
        <begin position="139"/>
        <end position="181"/>
    </location>
</feature>
<dbReference type="NCBIfam" id="NF041216">
    <property type="entry name" value="CU044_2847_fam"/>
    <property type="match status" value="1"/>
</dbReference>